<name>A0A1Y1HQP1_KLENI</name>
<reference evidence="3 4" key="1">
    <citation type="journal article" date="2014" name="Nat. Commun.">
        <title>Klebsormidium flaccidum genome reveals primary factors for plant terrestrial adaptation.</title>
        <authorList>
            <person name="Hori K."/>
            <person name="Maruyama F."/>
            <person name="Fujisawa T."/>
            <person name="Togashi T."/>
            <person name="Yamamoto N."/>
            <person name="Seo M."/>
            <person name="Sato S."/>
            <person name="Yamada T."/>
            <person name="Mori H."/>
            <person name="Tajima N."/>
            <person name="Moriyama T."/>
            <person name="Ikeuchi M."/>
            <person name="Watanabe M."/>
            <person name="Wada H."/>
            <person name="Kobayashi K."/>
            <person name="Saito M."/>
            <person name="Masuda T."/>
            <person name="Sasaki-Sekimoto Y."/>
            <person name="Mashiguchi K."/>
            <person name="Awai K."/>
            <person name="Shimojima M."/>
            <person name="Masuda S."/>
            <person name="Iwai M."/>
            <person name="Nobusawa T."/>
            <person name="Narise T."/>
            <person name="Kondo S."/>
            <person name="Saito H."/>
            <person name="Sato R."/>
            <person name="Murakawa M."/>
            <person name="Ihara Y."/>
            <person name="Oshima-Yamada Y."/>
            <person name="Ohtaka K."/>
            <person name="Satoh M."/>
            <person name="Sonobe K."/>
            <person name="Ishii M."/>
            <person name="Ohtani R."/>
            <person name="Kanamori-Sato M."/>
            <person name="Honoki R."/>
            <person name="Miyazaki D."/>
            <person name="Mochizuki H."/>
            <person name="Umetsu J."/>
            <person name="Higashi K."/>
            <person name="Shibata D."/>
            <person name="Kamiya Y."/>
            <person name="Sato N."/>
            <person name="Nakamura Y."/>
            <person name="Tabata S."/>
            <person name="Ida S."/>
            <person name="Kurokawa K."/>
            <person name="Ohta H."/>
        </authorList>
    </citation>
    <scope>NUCLEOTIDE SEQUENCE [LARGE SCALE GENOMIC DNA]</scope>
    <source>
        <strain evidence="3 4">NIES-2285</strain>
    </source>
</reference>
<accession>A0A1Y1HQP1</accession>
<dbReference type="InterPro" id="IPR003245">
    <property type="entry name" value="Phytocyanin_dom"/>
</dbReference>
<evidence type="ECO:0000256" key="1">
    <source>
        <dbReference type="SAM" id="SignalP"/>
    </source>
</evidence>
<dbReference type="PROSITE" id="PS51485">
    <property type="entry name" value="PHYTOCYANIN"/>
    <property type="match status" value="1"/>
</dbReference>
<evidence type="ECO:0000259" key="2">
    <source>
        <dbReference type="PROSITE" id="PS51485"/>
    </source>
</evidence>
<dbReference type="GO" id="GO:0009055">
    <property type="term" value="F:electron transfer activity"/>
    <property type="evidence" value="ECO:0007669"/>
    <property type="project" value="InterPro"/>
</dbReference>
<feature type="signal peptide" evidence="1">
    <location>
        <begin position="1"/>
        <end position="27"/>
    </location>
</feature>
<dbReference type="EMBL" id="DF236957">
    <property type="protein sequence ID" value="GAQ78148.1"/>
    <property type="molecule type" value="Genomic_DNA"/>
</dbReference>
<evidence type="ECO:0000313" key="3">
    <source>
        <dbReference type="EMBL" id="GAQ78148.1"/>
    </source>
</evidence>
<protein>
    <submittedName>
        <fullName evidence="3">Cupredoxin superfamily protein</fullName>
    </submittedName>
</protein>
<evidence type="ECO:0000313" key="4">
    <source>
        <dbReference type="Proteomes" id="UP000054558"/>
    </source>
</evidence>
<sequence length="160" mass="16260">MAREEVLQRALLAALICLGAATLGARADLVQVGGSSGWGLGINYPLWAEQNPVYVGDVLFFVFPPAIHTVFALPNNQSLTACDFSNSTNLSQPNNSNVAPGLVGVNVPVSAPGPDYYACEVDGHCLDGMKVAINVLPGPRPVLAPAPAPGAGIAAGPSGA</sequence>
<dbReference type="Gene3D" id="2.60.40.420">
    <property type="entry name" value="Cupredoxins - blue copper proteins"/>
    <property type="match status" value="1"/>
</dbReference>
<dbReference type="STRING" id="105231.A0A1Y1HQP1"/>
<dbReference type="InterPro" id="IPR039391">
    <property type="entry name" value="Phytocyanin-like"/>
</dbReference>
<organism evidence="3 4">
    <name type="scientific">Klebsormidium nitens</name>
    <name type="common">Green alga</name>
    <name type="synonym">Ulothrix nitens</name>
    <dbReference type="NCBI Taxonomy" id="105231"/>
    <lineage>
        <taxon>Eukaryota</taxon>
        <taxon>Viridiplantae</taxon>
        <taxon>Streptophyta</taxon>
        <taxon>Klebsormidiophyceae</taxon>
        <taxon>Klebsormidiales</taxon>
        <taxon>Klebsormidiaceae</taxon>
        <taxon>Klebsormidium</taxon>
    </lineage>
</organism>
<keyword evidence="1" id="KW-0732">Signal</keyword>
<dbReference type="Pfam" id="PF02298">
    <property type="entry name" value="Cu_bind_like"/>
    <property type="match status" value="1"/>
</dbReference>
<dbReference type="PANTHER" id="PTHR33021">
    <property type="entry name" value="BLUE COPPER PROTEIN"/>
    <property type="match status" value="1"/>
</dbReference>
<feature type="chain" id="PRO_5012801735" evidence="1">
    <location>
        <begin position="28"/>
        <end position="160"/>
    </location>
</feature>
<gene>
    <name evidence="3" type="ORF">KFL_000080540</name>
</gene>
<dbReference type="AlphaFoldDB" id="A0A1Y1HQP1"/>
<feature type="domain" description="Phytocyanin" evidence="2">
    <location>
        <begin position="28"/>
        <end position="137"/>
    </location>
</feature>
<dbReference type="OrthoDB" id="687943at2759"/>
<dbReference type="CDD" id="cd04216">
    <property type="entry name" value="Phytocyanin"/>
    <property type="match status" value="1"/>
</dbReference>
<keyword evidence="4" id="KW-1185">Reference proteome</keyword>
<dbReference type="Proteomes" id="UP000054558">
    <property type="component" value="Unassembled WGS sequence"/>
</dbReference>
<proteinExistence type="predicted"/>
<dbReference type="SUPFAM" id="SSF49503">
    <property type="entry name" value="Cupredoxins"/>
    <property type="match status" value="1"/>
</dbReference>
<dbReference type="PANTHER" id="PTHR33021:SF339">
    <property type="entry name" value="OS07G0570600 PROTEIN"/>
    <property type="match status" value="1"/>
</dbReference>
<dbReference type="InterPro" id="IPR008972">
    <property type="entry name" value="Cupredoxin"/>
</dbReference>
<dbReference type="OMA" id="NTPGTHY"/>